<dbReference type="AlphaFoldDB" id="A0AAD4LEP4"/>
<keyword evidence="3" id="KW-1185">Reference proteome</keyword>
<proteinExistence type="predicted"/>
<reference evidence="2" key="1">
    <citation type="submission" date="2022-01" db="EMBL/GenBank/DDBJ databases">
        <title>Comparative genomics reveals a dynamic genome evolution in the ectomycorrhizal milk-cap (Lactarius) mushrooms.</title>
        <authorList>
            <consortium name="DOE Joint Genome Institute"/>
            <person name="Lebreton A."/>
            <person name="Tang N."/>
            <person name="Kuo A."/>
            <person name="LaButti K."/>
            <person name="Drula E."/>
            <person name="Barry K."/>
            <person name="Clum A."/>
            <person name="Lipzen A."/>
            <person name="Mousain D."/>
            <person name="Ng V."/>
            <person name="Wang R."/>
            <person name="Wang X."/>
            <person name="Dai Y."/>
            <person name="Henrissat B."/>
            <person name="Grigoriev I.V."/>
            <person name="Guerin-Laguette A."/>
            <person name="Yu F."/>
            <person name="Martin F.M."/>
        </authorList>
    </citation>
    <scope>NUCLEOTIDE SEQUENCE</scope>
    <source>
        <strain evidence="2">QP</strain>
    </source>
</reference>
<evidence type="ECO:0000313" key="3">
    <source>
        <dbReference type="Proteomes" id="UP001201163"/>
    </source>
</evidence>
<comment type="caution">
    <text evidence="2">The sequence shown here is derived from an EMBL/GenBank/DDBJ whole genome shotgun (WGS) entry which is preliminary data.</text>
</comment>
<evidence type="ECO:0000256" key="1">
    <source>
        <dbReference type="SAM" id="Phobius"/>
    </source>
</evidence>
<dbReference type="EMBL" id="JAKELL010000077">
    <property type="protein sequence ID" value="KAH8984320.1"/>
    <property type="molecule type" value="Genomic_DNA"/>
</dbReference>
<organism evidence="2 3">
    <name type="scientific">Lactarius akahatsu</name>
    <dbReference type="NCBI Taxonomy" id="416441"/>
    <lineage>
        <taxon>Eukaryota</taxon>
        <taxon>Fungi</taxon>
        <taxon>Dikarya</taxon>
        <taxon>Basidiomycota</taxon>
        <taxon>Agaricomycotina</taxon>
        <taxon>Agaricomycetes</taxon>
        <taxon>Russulales</taxon>
        <taxon>Russulaceae</taxon>
        <taxon>Lactarius</taxon>
    </lineage>
</organism>
<name>A0AAD4LEP4_9AGAM</name>
<keyword evidence="1" id="KW-0812">Transmembrane</keyword>
<dbReference type="Proteomes" id="UP001201163">
    <property type="component" value="Unassembled WGS sequence"/>
</dbReference>
<keyword evidence="1" id="KW-0472">Membrane</keyword>
<protein>
    <submittedName>
        <fullName evidence="2">Uncharacterized protein</fullName>
    </submittedName>
</protein>
<feature type="transmembrane region" description="Helical" evidence="1">
    <location>
        <begin position="53"/>
        <end position="75"/>
    </location>
</feature>
<evidence type="ECO:0000313" key="2">
    <source>
        <dbReference type="EMBL" id="KAH8984320.1"/>
    </source>
</evidence>
<gene>
    <name evidence="2" type="ORF">EDB92DRAFT_1491501</name>
</gene>
<keyword evidence="1" id="KW-1133">Transmembrane helix</keyword>
<feature type="transmembrane region" description="Helical" evidence="1">
    <location>
        <begin position="87"/>
        <end position="104"/>
    </location>
</feature>
<sequence length="105" mass="12097">MPARWSNCYRWGMSKMVTGPCSLVLLSPLFLISSLRPVWIWRVSLSGLQQMLDWLRTLVTTFLSCQHFLAANGIFSSQRSPIVSILGQRYLLILFRLIHALILFI</sequence>
<accession>A0AAD4LEP4</accession>